<reference evidence="4" key="1">
    <citation type="journal article" date="2021" name="Front. Microbiol.">
        <title>Comprehensive Comparative Genomics and Phenotyping of Methylobacterium Species.</title>
        <authorList>
            <person name="Alessa O."/>
            <person name="Ogura Y."/>
            <person name="Fujitani Y."/>
            <person name="Takami H."/>
            <person name="Hayashi T."/>
            <person name="Sahin N."/>
            <person name="Tani A."/>
        </authorList>
    </citation>
    <scope>NUCLEOTIDE SEQUENCE</scope>
    <source>
        <strain evidence="4">DSM 23632</strain>
    </source>
</reference>
<evidence type="ECO:0008006" key="6">
    <source>
        <dbReference type="Google" id="ProtNLM"/>
    </source>
</evidence>
<organism evidence="4 5">
    <name type="scientific">Methylobacterium trifolii</name>
    <dbReference type="NCBI Taxonomy" id="1003092"/>
    <lineage>
        <taxon>Bacteria</taxon>
        <taxon>Pseudomonadati</taxon>
        <taxon>Pseudomonadota</taxon>
        <taxon>Alphaproteobacteria</taxon>
        <taxon>Hyphomicrobiales</taxon>
        <taxon>Methylobacteriaceae</taxon>
        <taxon>Methylobacterium</taxon>
    </lineage>
</organism>
<dbReference type="InterPro" id="IPR035919">
    <property type="entry name" value="EAL_sf"/>
</dbReference>
<dbReference type="InterPro" id="IPR001633">
    <property type="entry name" value="EAL_dom"/>
</dbReference>
<dbReference type="InterPro" id="IPR035965">
    <property type="entry name" value="PAS-like_dom_sf"/>
</dbReference>
<evidence type="ECO:0000256" key="1">
    <source>
        <dbReference type="SAM" id="Phobius"/>
    </source>
</evidence>
<dbReference type="PANTHER" id="PTHR44757">
    <property type="entry name" value="DIGUANYLATE CYCLASE DGCP"/>
    <property type="match status" value="1"/>
</dbReference>
<dbReference type="Gene3D" id="3.20.20.450">
    <property type="entry name" value="EAL domain"/>
    <property type="match status" value="1"/>
</dbReference>
<dbReference type="EMBL" id="BPRB01000081">
    <property type="protein sequence ID" value="GJE59486.1"/>
    <property type="molecule type" value="Genomic_DNA"/>
</dbReference>
<feature type="transmembrane region" description="Helical" evidence="1">
    <location>
        <begin position="94"/>
        <end position="110"/>
    </location>
</feature>
<dbReference type="Proteomes" id="UP001055057">
    <property type="component" value="Unassembled WGS sequence"/>
</dbReference>
<dbReference type="InterPro" id="IPR000160">
    <property type="entry name" value="GGDEF_dom"/>
</dbReference>
<dbReference type="CDD" id="cd01949">
    <property type="entry name" value="GGDEF"/>
    <property type="match status" value="1"/>
</dbReference>
<dbReference type="SMART" id="SM00052">
    <property type="entry name" value="EAL"/>
    <property type="match status" value="1"/>
</dbReference>
<dbReference type="CDD" id="cd00130">
    <property type="entry name" value="PAS"/>
    <property type="match status" value="1"/>
</dbReference>
<dbReference type="SUPFAM" id="SSF55785">
    <property type="entry name" value="PYP-like sensor domain (PAS domain)"/>
    <property type="match status" value="1"/>
</dbReference>
<gene>
    <name evidence="4" type="ORF">MPOCJGCO_1579</name>
</gene>
<sequence>MERSSLSKVGGEFLCPEHEAAFRAARLPETMRHARLLFLLSAGLNFLFLASDWRFHGQPHFYCAVPARSFLVAFSLLCLWLAPGRRSFPALQRLLLVWQAVAAICVAILVTSRSDIALFVLLLLPAIFQLVLPTSFRWTLIAGIGTSGLLTASYLLPPPFSGTALGLVLAVVIENVALLLVVIRSNRLRRLEWSAVRAHQRANDELDRSQRLFETLFRAVPIPVVVSTIPEGRFSGMNDAALRMFGLGGIEQAQALSTRDLMPACHRRRLQADIDRNVAIRDVEVSITTVDGQSRDTLISAEALNIGGESILISSLVDITDRKAAEGAIRMAAHHDALTGLPNRSLFQATIDADIAVAARTGGRVGLILLDLDDFKGVNDTLGHAAGDALLQTVAQRLSAIAEPGDLVARLGGDEFVVICACDTLPGQPTRRINQAAAAILEGLNPSVALAGRIVSPRASLGIVLFPDHADNSADLLTNADLALYAAKAAGRNQAAMFQPAMRARIEERVTVAREMRLALERGRIVPYYQPKVCFESGRVVGFEALARWRHPERGVLGPAAFATAFDDHEVGAAIGASLATQVARDVGTWIADGLDPGRVFINLSTAQFTERDFPDSLLAIFDAAGVPRARFGVEVTETVLLGGRCDRVSEVLDRLHAAGVRVALDDFGTGYASLTHLKRFPVDEIKVDRSFVADVIQDANDAAIVTAVLQLGRSLGLDVTAEGVETAEQVAFLQAAGCSYAQGYLYARPSPAADVPGMLAETAAPRRVAAA</sequence>
<keyword evidence="5" id="KW-1185">Reference proteome</keyword>
<dbReference type="Pfam" id="PF00989">
    <property type="entry name" value="PAS"/>
    <property type="match status" value="1"/>
</dbReference>
<dbReference type="RefSeq" id="WP_238182064.1">
    <property type="nucleotide sequence ID" value="NZ_BPRB01000081.1"/>
</dbReference>
<evidence type="ECO:0000259" key="3">
    <source>
        <dbReference type="PROSITE" id="PS50887"/>
    </source>
</evidence>
<dbReference type="InterPro" id="IPR013767">
    <property type="entry name" value="PAS_fold"/>
</dbReference>
<evidence type="ECO:0000259" key="2">
    <source>
        <dbReference type="PROSITE" id="PS50883"/>
    </source>
</evidence>
<dbReference type="InterPro" id="IPR000014">
    <property type="entry name" value="PAS"/>
</dbReference>
<dbReference type="PANTHER" id="PTHR44757:SF2">
    <property type="entry name" value="BIOFILM ARCHITECTURE MAINTENANCE PROTEIN MBAA"/>
    <property type="match status" value="1"/>
</dbReference>
<dbReference type="Gene3D" id="3.30.70.270">
    <property type="match status" value="1"/>
</dbReference>
<dbReference type="SMART" id="SM00091">
    <property type="entry name" value="PAS"/>
    <property type="match status" value="1"/>
</dbReference>
<comment type="caution">
    <text evidence="4">The sequence shown here is derived from an EMBL/GenBank/DDBJ whole genome shotgun (WGS) entry which is preliminary data.</text>
</comment>
<dbReference type="InterPro" id="IPR043128">
    <property type="entry name" value="Rev_trsase/Diguanyl_cyclase"/>
</dbReference>
<dbReference type="InterPro" id="IPR029787">
    <property type="entry name" value="Nucleotide_cyclase"/>
</dbReference>
<accession>A0ABQ4TWQ6</accession>
<dbReference type="Gene3D" id="3.30.450.20">
    <property type="entry name" value="PAS domain"/>
    <property type="match status" value="1"/>
</dbReference>
<feature type="transmembrane region" description="Helical" evidence="1">
    <location>
        <begin position="116"/>
        <end position="132"/>
    </location>
</feature>
<proteinExistence type="predicted"/>
<dbReference type="Pfam" id="PF00990">
    <property type="entry name" value="GGDEF"/>
    <property type="match status" value="1"/>
</dbReference>
<dbReference type="PROSITE" id="PS50887">
    <property type="entry name" value="GGDEF"/>
    <property type="match status" value="1"/>
</dbReference>
<dbReference type="PROSITE" id="PS50883">
    <property type="entry name" value="EAL"/>
    <property type="match status" value="1"/>
</dbReference>
<dbReference type="CDD" id="cd01948">
    <property type="entry name" value="EAL"/>
    <property type="match status" value="1"/>
</dbReference>
<dbReference type="SUPFAM" id="SSF55073">
    <property type="entry name" value="Nucleotide cyclase"/>
    <property type="match status" value="1"/>
</dbReference>
<feature type="domain" description="GGDEF" evidence="3">
    <location>
        <begin position="363"/>
        <end position="500"/>
    </location>
</feature>
<reference evidence="4" key="2">
    <citation type="submission" date="2021-08" db="EMBL/GenBank/DDBJ databases">
        <authorList>
            <person name="Tani A."/>
            <person name="Ola A."/>
            <person name="Ogura Y."/>
            <person name="Katsura K."/>
            <person name="Hayashi T."/>
        </authorList>
    </citation>
    <scope>NUCLEOTIDE SEQUENCE</scope>
    <source>
        <strain evidence="4">DSM 23632</strain>
    </source>
</reference>
<name>A0ABQ4TWQ6_9HYPH</name>
<evidence type="ECO:0000313" key="4">
    <source>
        <dbReference type="EMBL" id="GJE59486.1"/>
    </source>
</evidence>
<dbReference type="SMART" id="SM00267">
    <property type="entry name" value="GGDEF"/>
    <property type="match status" value="1"/>
</dbReference>
<dbReference type="SUPFAM" id="SSF141868">
    <property type="entry name" value="EAL domain-like"/>
    <property type="match status" value="1"/>
</dbReference>
<feature type="transmembrane region" description="Helical" evidence="1">
    <location>
        <begin position="162"/>
        <end position="183"/>
    </location>
</feature>
<dbReference type="InterPro" id="IPR052155">
    <property type="entry name" value="Biofilm_reg_signaling"/>
</dbReference>
<keyword evidence="1" id="KW-0472">Membrane</keyword>
<keyword evidence="1" id="KW-1133">Transmembrane helix</keyword>
<dbReference type="NCBIfam" id="TIGR00229">
    <property type="entry name" value="sensory_box"/>
    <property type="match status" value="1"/>
</dbReference>
<feature type="transmembrane region" description="Helical" evidence="1">
    <location>
        <begin position="59"/>
        <end position="82"/>
    </location>
</feature>
<protein>
    <recommendedName>
        <fullName evidence="6">EAL domain-containing protein</fullName>
    </recommendedName>
</protein>
<dbReference type="NCBIfam" id="TIGR00254">
    <property type="entry name" value="GGDEF"/>
    <property type="match status" value="1"/>
</dbReference>
<evidence type="ECO:0000313" key="5">
    <source>
        <dbReference type="Proteomes" id="UP001055057"/>
    </source>
</evidence>
<feature type="domain" description="EAL" evidence="2">
    <location>
        <begin position="509"/>
        <end position="764"/>
    </location>
</feature>
<keyword evidence="1" id="KW-0812">Transmembrane</keyword>
<dbReference type="Pfam" id="PF00563">
    <property type="entry name" value="EAL"/>
    <property type="match status" value="1"/>
</dbReference>
<feature type="transmembrane region" description="Helical" evidence="1">
    <location>
        <begin position="36"/>
        <end position="53"/>
    </location>
</feature>